<reference evidence="1 2" key="1">
    <citation type="submission" date="2020-10" db="EMBL/GenBank/DDBJ databases">
        <title>The Coptis chinensis genome and diversification of protoberbering-type alkaloids.</title>
        <authorList>
            <person name="Wang B."/>
            <person name="Shu S."/>
            <person name="Song C."/>
            <person name="Liu Y."/>
        </authorList>
    </citation>
    <scope>NUCLEOTIDE SEQUENCE [LARGE SCALE GENOMIC DNA]</scope>
    <source>
        <strain evidence="1">HL-2020</strain>
        <tissue evidence="1">Leaf</tissue>
    </source>
</reference>
<protein>
    <submittedName>
        <fullName evidence="1">Uncharacterized protein</fullName>
    </submittedName>
</protein>
<dbReference type="AlphaFoldDB" id="A0A835H3A6"/>
<evidence type="ECO:0000313" key="1">
    <source>
        <dbReference type="EMBL" id="KAF9592184.1"/>
    </source>
</evidence>
<dbReference type="OrthoDB" id="10587260at2759"/>
<dbReference type="PANTHER" id="PTHR31354:SF2">
    <property type="entry name" value="OS01G0793500 PROTEIN"/>
    <property type="match status" value="1"/>
</dbReference>
<organism evidence="1 2">
    <name type="scientific">Coptis chinensis</name>
    <dbReference type="NCBI Taxonomy" id="261450"/>
    <lineage>
        <taxon>Eukaryota</taxon>
        <taxon>Viridiplantae</taxon>
        <taxon>Streptophyta</taxon>
        <taxon>Embryophyta</taxon>
        <taxon>Tracheophyta</taxon>
        <taxon>Spermatophyta</taxon>
        <taxon>Magnoliopsida</taxon>
        <taxon>Ranunculales</taxon>
        <taxon>Ranunculaceae</taxon>
        <taxon>Coptidoideae</taxon>
        <taxon>Coptis</taxon>
    </lineage>
</organism>
<sequence length="130" mass="14902">MKKISRLSMGYNHGTVLELKFNSQNSLSRNGFIMFLALHYSMGWVQRGSALICGYTDYHRLLESCLADLKKKEKHMGASFEKLDKPWITMINPYNVHYGDFLAVSKIRGRWGGFETLEKCTKLICCTLAV</sequence>
<dbReference type="EMBL" id="JADFTS010000008">
    <property type="protein sequence ID" value="KAF9592184.1"/>
    <property type="molecule type" value="Genomic_DNA"/>
</dbReference>
<gene>
    <name evidence="1" type="ORF">IFM89_012678</name>
</gene>
<keyword evidence="2" id="KW-1185">Reference proteome</keyword>
<comment type="caution">
    <text evidence="1">The sequence shown here is derived from an EMBL/GenBank/DDBJ whole genome shotgun (WGS) entry which is preliminary data.</text>
</comment>
<proteinExistence type="predicted"/>
<evidence type="ECO:0000313" key="2">
    <source>
        <dbReference type="Proteomes" id="UP000631114"/>
    </source>
</evidence>
<name>A0A835H3A6_9MAGN</name>
<accession>A0A835H3A6</accession>
<dbReference type="PANTHER" id="PTHR31354">
    <property type="entry name" value="OS01G0793500 PROTEIN"/>
    <property type="match status" value="1"/>
</dbReference>
<dbReference type="Proteomes" id="UP000631114">
    <property type="component" value="Unassembled WGS sequence"/>
</dbReference>